<dbReference type="PANTHER" id="PTHR22922">
    <property type="entry name" value="GPI-ANCHORED PROTEIN P137"/>
    <property type="match status" value="1"/>
</dbReference>
<dbReference type="Pfam" id="PF12287">
    <property type="entry name" value="Caprin-1_C"/>
    <property type="match status" value="1"/>
</dbReference>
<feature type="region of interest" description="Disordered" evidence="8">
    <location>
        <begin position="515"/>
        <end position="633"/>
    </location>
</feature>
<feature type="region of interest" description="Disordered" evidence="8">
    <location>
        <begin position="225"/>
        <end position="297"/>
    </location>
</feature>
<keyword evidence="5" id="KW-0694">RNA-binding</keyword>
<dbReference type="AlphaFoldDB" id="A0A8C6PD89"/>
<reference evidence="11" key="1">
    <citation type="submission" date="2014-08" db="EMBL/GenBank/DDBJ databases">
        <authorList>
            <person name="Senf B."/>
            <person name="Petzold A."/>
            <person name="Downie B.R."/>
            <person name="Koch P."/>
            <person name="Platzer M."/>
        </authorList>
    </citation>
    <scope>NUCLEOTIDE SEQUENCE [LARGE SCALE GENOMIC DNA]</scope>
    <source>
        <strain evidence="11">GRZ</strain>
    </source>
</reference>
<evidence type="ECO:0000256" key="6">
    <source>
        <dbReference type="ARBA" id="ARBA00023193"/>
    </source>
</evidence>
<feature type="coiled-coil region" evidence="7">
    <location>
        <begin position="97"/>
        <end position="131"/>
    </location>
</feature>
<dbReference type="Pfam" id="PF18293">
    <property type="entry name" value="Caprin-1_dimer"/>
    <property type="match status" value="1"/>
</dbReference>
<feature type="compositionally biased region" description="Polar residues" evidence="8">
    <location>
        <begin position="577"/>
        <end position="604"/>
    </location>
</feature>
<evidence type="ECO:0000256" key="8">
    <source>
        <dbReference type="SAM" id="MobiDB-lite"/>
    </source>
</evidence>
<feature type="compositionally biased region" description="Low complexity" evidence="8">
    <location>
        <begin position="239"/>
        <end position="253"/>
    </location>
</feature>
<feature type="compositionally biased region" description="Polar residues" evidence="8">
    <location>
        <begin position="617"/>
        <end position="633"/>
    </location>
</feature>
<evidence type="ECO:0000256" key="1">
    <source>
        <dbReference type="ARBA" id="ARBA00004496"/>
    </source>
</evidence>
<dbReference type="GO" id="GO:0005737">
    <property type="term" value="C:cytoplasm"/>
    <property type="evidence" value="ECO:0007669"/>
    <property type="project" value="UniProtKB-SubCell"/>
</dbReference>
<dbReference type="GeneTree" id="ENSGT00940000153438"/>
<evidence type="ECO:0000256" key="2">
    <source>
        <dbReference type="ARBA" id="ARBA00007950"/>
    </source>
</evidence>
<evidence type="ECO:0000259" key="9">
    <source>
        <dbReference type="Pfam" id="PF12287"/>
    </source>
</evidence>
<keyword evidence="4" id="KW-0221">Differentiation</keyword>
<feature type="compositionally biased region" description="Polar residues" evidence="8">
    <location>
        <begin position="369"/>
        <end position="379"/>
    </location>
</feature>
<dbReference type="Proteomes" id="UP000694548">
    <property type="component" value="Chromosome sgr07"/>
</dbReference>
<feature type="region of interest" description="Disordered" evidence="8">
    <location>
        <begin position="456"/>
        <end position="498"/>
    </location>
</feature>
<evidence type="ECO:0000313" key="12">
    <source>
        <dbReference type="Proteomes" id="UP000694548"/>
    </source>
</evidence>
<feature type="domain" description="Caprin-1 dimerization" evidence="10">
    <location>
        <begin position="105"/>
        <end position="221"/>
    </location>
</feature>
<evidence type="ECO:0000256" key="4">
    <source>
        <dbReference type="ARBA" id="ARBA00022782"/>
    </source>
</evidence>
<sequence length="633" mass="68861">MPSAAVGNNAVQCAIPDLGSGSHSETMRQFFGVIDKKVRNMEKKKSKLDDYQEKKNKGERLNQDQLEALSKYQEIINNLDFARELQKSFLALGQEVQKAVKKSARREQLQREELEQRRLKTVLELQFLLDQLGDDGVRQDLKQPGASGAPLLTDGDLTSFDEFYKLVGPERNCDIRLTEQYEEASLHLWALLEGRDKPVAGTTYKSLKKTLDKLLLSGYFDRPEANQNGACETEETQEEPPAVAAEAVVTAEPPSEPGTTLFVNRQFASETSYSSTDQDQVEEWSMSSLQHHPSAQLAPEPAVTVNPVAPTPATDPVVRKQAVQDLMAQMQGTYNFMQDSMLEFDGQALDPAIVSAQPMKPLQAVDLPHSSSSPNNRDSATPEPSPSLWNLPSSPSPSLPTHDLHIHEASMSLSAEHLAASCSLSTAFPPVSKPTHSGGINVNAAPFQSVQAVFNLNAPVPPPTDGQAEPLQQSSQFPGGFAQGFNSQSEDAVEQLEMPQERLQSVVGGFQSQDQVIPSAGNDEDSSAGAGFGQSSQSFYNSRAVPRGGPRNARGVMNGYRGSSNGFRGGYEGYRPSFSNAPPTSGYGQTQFSASRDYSNSSYQREGYQQGYKRGTAQGSRGLSRGNAQAMRS</sequence>
<feature type="domain" description="Cytoplasmic activation/proliferation-associated protein-1 C term" evidence="9">
    <location>
        <begin position="323"/>
        <end position="622"/>
    </location>
</feature>
<evidence type="ECO:0000313" key="11">
    <source>
        <dbReference type="Ensembl" id="ENSNFUP00015042185.1"/>
    </source>
</evidence>
<feature type="compositionally biased region" description="Polar residues" evidence="8">
    <location>
        <begin position="261"/>
        <end position="278"/>
    </location>
</feature>
<organism evidence="11 12">
    <name type="scientific">Nothobranchius furzeri</name>
    <name type="common">Turquoise killifish</name>
    <dbReference type="NCBI Taxonomy" id="105023"/>
    <lineage>
        <taxon>Eukaryota</taxon>
        <taxon>Metazoa</taxon>
        <taxon>Chordata</taxon>
        <taxon>Craniata</taxon>
        <taxon>Vertebrata</taxon>
        <taxon>Euteleostomi</taxon>
        <taxon>Actinopterygii</taxon>
        <taxon>Neopterygii</taxon>
        <taxon>Teleostei</taxon>
        <taxon>Neoteleostei</taxon>
        <taxon>Acanthomorphata</taxon>
        <taxon>Ovalentaria</taxon>
        <taxon>Atherinomorphae</taxon>
        <taxon>Cyprinodontiformes</taxon>
        <taxon>Nothobranchiidae</taxon>
        <taxon>Nothobranchius</taxon>
    </lineage>
</organism>
<feature type="coiled-coil region" evidence="7">
    <location>
        <begin position="34"/>
        <end position="61"/>
    </location>
</feature>
<keyword evidence="6" id="KW-0652">Protein synthesis inhibitor</keyword>
<dbReference type="InterPro" id="IPR028816">
    <property type="entry name" value="Caprin"/>
</dbReference>
<feature type="compositionally biased region" description="Low complexity" evidence="8">
    <location>
        <begin position="527"/>
        <end position="539"/>
    </location>
</feature>
<comment type="subcellular location">
    <subcellularLocation>
        <location evidence="1">Cytoplasm</location>
    </subcellularLocation>
</comment>
<accession>A0A8C6PD89</accession>
<keyword evidence="12" id="KW-1185">Reference proteome</keyword>
<dbReference type="GO" id="GO:0017148">
    <property type="term" value="P:negative regulation of translation"/>
    <property type="evidence" value="ECO:0007669"/>
    <property type="project" value="UniProtKB-KW"/>
</dbReference>
<evidence type="ECO:0000256" key="7">
    <source>
        <dbReference type="SAM" id="Coils"/>
    </source>
</evidence>
<dbReference type="PANTHER" id="PTHR22922:SF3">
    <property type="entry name" value="CAPRIN-1"/>
    <property type="match status" value="1"/>
</dbReference>
<dbReference type="GO" id="GO:0003723">
    <property type="term" value="F:RNA binding"/>
    <property type="evidence" value="ECO:0007669"/>
    <property type="project" value="UniProtKB-KW"/>
</dbReference>
<feature type="region of interest" description="Disordered" evidence="8">
    <location>
        <begin position="364"/>
        <end position="403"/>
    </location>
</feature>
<evidence type="ECO:0000256" key="5">
    <source>
        <dbReference type="ARBA" id="ARBA00022884"/>
    </source>
</evidence>
<evidence type="ECO:0000256" key="3">
    <source>
        <dbReference type="ARBA" id="ARBA00022490"/>
    </source>
</evidence>
<comment type="similarity">
    <text evidence="2">Belongs to the caprin family.</text>
</comment>
<dbReference type="GO" id="GO:0030154">
    <property type="term" value="P:cell differentiation"/>
    <property type="evidence" value="ECO:0007669"/>
    <property type="project" value="UniProtKB-KW"/>
</dbReference>
<proteinExistence type="inferred from homology"/>
<protein>
    <submittedName>
        <fullName evidence="11">Cell cycle associated protein 1a</fullName>
    </submittedName>
</protein>
<gene>
    <name evidence="11" type="primary">CAPRIN1</name>
    <name evidence="11" type="synonym">caprin1a</name>
</gene>
<dbReference type="InterPro" id="IPR041637">
    <property type="entry name" value="Caprin-1_dimer"/>
</dbReference>
<dbReference type="InterPro" id="IPR022070">
    <property type="entry name" value="Caprin-1_C"/>
</dbReference>
<keyword evidence="3" id="KW-0963">Cytoplasm</keyword>
<name>A0A8C6PD89_NOTFU</name>
<evidence type="ECO:0000259" key="10">
    <source>
        <dbReference type="Pfam" id="PF18293"/>
    </source>
</evidence>
<keyword evidence="7" id="KW-0175">Coiled coil</keyword>
<dbReference type="Ensembl" id="ENSNFUT00015044045.1">
    <property type="protein sequence ID" value="ENSNFUP00015042185.1"/>
    <property type="gene ID" value="ENSNFUG00015019090.1"/>
</dbReference>
<reference evidence="11" key="3">
    <citation type="submission" date="2025-09" db="UniProtKB">
        <authorList>
            <consortium name="Ensembl"/>
        </authorList>
    </citation>
    <scope>IDENTIFICATION</scope>
</reference>
<reference evidence="11" key="2">
    <citation type="submission" date="2025-08" db="UniProtKB">
        <authorList>
            <consortium name="Ensembl"/>
        </authorList>
    </citation>
    <scope>IDENTIFICATION</scope>
</reference>